<dbReference type="PROSITE" id="PS51194">
    <property type="entry name" value="HELICASE_CTER"/>
    <property type="match status" value="1"/>
</dbReference>
<evidence type="ECO:0000259" key="9">
    <source>
        <dbReference type="PROSITE" id="PS51194"/>
    </source>
</evidence>
<dbReference type="SMART" id="SM00490">
    <property type="entry name" value="HELICc"/>
    <property type="match status" value="1"/>
</dbReference>
<dbReference type="EC" id="3.6.4.13" evidence="2"/>
<keyword evidence="4" id="KW-0378">Hydrolase</keyword>
<evidence type="ECO:0000313" key="11">
    <source>
        <dbReference type="EMBL" id="CAK9866009.1"/>
    </source>
</evidence>
<feature type="domain" description="DEAD-box RNA helicase Q" evidence="10">
    <location>
        <begin position="158"/>
        <end position="186"/>
    </location>
</feature>
<dbReference type="CDD" id="cd18787">
    <property type="entry name" value="SF2_C_DEAD"/>
    <property type="match status" value="1"/>
</dbReference>
<dbReference type="Pfam" id="PF00271">
    <property type="entry name" value="Helicase_C"/>
    <property type="match status" value="1"/>
</dbReference>
<reference evidence="11" key="1">
    <citation type="submission" date="2024-03" db="EMBL/GenBank/DDBJ databases">
        <authorList>
            <consortium name="ELIXIR-Norway"/>
            <consortium name="Elixir Norway"/>
        </authorList>
    </citation>
    <scope>NUCLEOTIDE SEQUENCE</scope>
</reference>
<dbReference type="InterPro" id="IPR014014">
    <property type="entry name" value="RNA_helicase_DEAD_Q_motif"/>
</dbReference>
<dbReference type="EMBL" id="OZ023717">
    <property type="protein sequence ID" value="CAK9866009.1"/>
    <property type="molecule type" value="Genomic_DNA"/>
</dbReference>
<evidence type="ECO:0000259" key="8">
    <source>
        <dbReference type="PROSITE" id="PS51192"/>
    </source>
</evidence>
<evidence type="ECO:0000259" key="10">
    <source>
        <dbReference type="PROSITE" id="PS51195"/>
    </source>
</evidence>
<evidence type="ECO:0000313" key="12">
    <source>
        <dbReference type="Proteomes" id="UP001497522"/>
    </source>
</evidence>
<comment type="similarity">
    <text evidence="1">Belongs to the DEAD box helicase family. DDX59 subfamily.</text>
</comment>
<dbReference type="Gene3D" id="3.40.50.300">
    <property type="entry name" value="P-loop containing nucleotide triphosphate hydrolases"/>
    <property type="match status" value="2"/>
</dbReference>
<name>A0ABP1ATU9_9BRYO</name>
<keyword evidence="12" id="KW-1185">Reference proteome</keyword>
<protein>
    <recommendedName>
        <fullName evidence="2">RNA helicase</fullName>
        <ecNumber evidence="2">3.6.4.13</ecNumber>
    </recommendedName>
</protein>
<proteinExistence type="inferred from homology"/>
<evidence type="ECO:0000256" key="6">
    <source>
        <dbReference type="ARBA" id="ARBA00022840"/>
    </source>
</evidence>
<dbReference type="InterPro" id="IPR007529">
    <property type="entry name" value="Znf_HIT"/>
</dbReference>
<evidence type="ECO:0000256" key="7">
    <source>
        <dbReference type="PROSITE-ProRule" id="PRU00552"/>
    </source>
</evidence>
<dbReference type="Pfam" id="PF00270">
    <property type="entry name" value="DEAD"/>
    <property type="match status" value="1"/>
</dbReference>
<dbReference type="Proteomes" id="UP001497522">
    <property type="component" value="Chromosome 16"/>
</dbReference>
<accession>A0ABP1ATU9</accession>
<evidence type="ECO:0000256" key="3">
    <source>
        <dbReference type="ARBA" id="ARBA00022741"/>
    </source>
</evidence>
<dbReference type="InterPro" id="IPR001650">
    <property type="entry name" value="Helicase_C-like"/>
</dbReference>
<keyword evidence="3" id="KW-0547">Nucleotide-binding</keyword>
<feature type="domain" description="Helicase ATP-binding" evidence="8">
    <location>
        <begin position="189"/>
        <end position="365"/>
    </location>
</feature>
<evidence type="ECO:0000256" key="2">
    <source>
        <dbReference type="ARBA" id="ARBA00012552"/>
    </source>
</evidence>
<dbReference type="SMART" id="SM00487">
    <property type="entry name" value="DEXDc"/>
    <property type="match status" value="1"/>
</dbReference>
<dbReference type="CDD" id="cd23022">
    <property type="entry name" value="zf-HIT_DDX59"/>
    <property type="match status" value="1"/>
</dbReference>
<keyword evidence="5" id="KW-0347">Helicase</keyword>
<dbReference type="PROSITE" id="PS51195">
    <property type="entry name" value="Q_MOTIF"/>
    <property type="match status" value="1"/>
</dbReference>
<dbReference type="InterPro" id="IPR014001">
    <property type="entry name" value="Helicase_ATP-bd"/>
</dbReference>
<keyword evidence="6" id="KW-0067">ATP-binding</keyword>
<dbReference type="PANTHER" id="PTHR47958">
    <property type="entry name" value="ATP-DEPENDENT RNA HELICASE DBP3"/>
    <property type="match status" value="1"/>
</dbReference>
<dbReference type="Gene3D" id="3.30.60.220">
    <property type="match status" value="1"/>
</dbReference>
<evidence type="ECO:0000256" key="5">
    <source>
        <dbReference type="ARBA" id="ARBA00022806"/>
    </source>
</evidence>
<evidence type="ECO:0000256" key="1">
    <source>
        <dbReference type="ARBA" id="ARBA00009718"/>
    </source>
</evidence>
<dbReference type="InterPro" id="IPR011545">
    <property type="entry name" value="DEAD/DEAH_box_helicase_dom"/>
</dbReference>
<evidence type="ECO:0000256" key="4">
    <source>
        <dbReference type="ARBA" id="ARBA00022801"/>
    </source>
</evidence>
<dbReference type="PROSITE" id="PS51192">
    <property type="entry name" value="HELICASE_ATP_BIND_1"/>
    <property type="match status" value="1"/>
</dbReference>
<organism evidence="11 12">
    <name type="scientific">Sphagnum jensenii</name>
    <dbReference type="NCBI Taxonomy" id="128206"/>
    <lineage>
        <taxon>Eukaryota</taxon>
        <taxon>Viridiplantae</taxon>
        <taxon>Streptophyta</taxon>
        <taxon>Embryophyta</taxon>
        <taxon>Bryophyta</taxon>
        <taxon>Sphagnophytina</taxon>
        <taxon>Sphagnopsida</taxon>
        <taxon>Sphagnales</taxon>
        <taxon>Sphagnaceae</taxon>
        <taxon>Sphagnum</taxon>
    </lineage>
</organism>
<gene>
    <name evidence="11" type="ORF">CSSPJE1EN2_LOCUS9004</name>
</gene>
<feature type="short sequence motif" description="Q motif" evidence="7">
    <location>
        <begin position="158"/>
        <end position="186"/>
    </location>
</feature>
<dbReference type="InterPro" id="IPR027417">
    <property type="entry name" value="P-loop_NTPase"/>
</dbReference>
<sequence>MLGRQCNGNYFLSPLFSSSLTRQHNDTKYWMVQWDAKENEPGEPQCVICGRYGEYICNETDDDICSLECKSILLAKRCPQGVHSAVVQNSKLKENSGCVQVPEIIHQNECILVKEKDAKLPEWERDDLIEKWPQTQVDALLDRLQISIKGEDPPRPILEFADCKFVPKIQENLEKEGYDLPTPVQMQAIPAALEGRDIMVSAETGSGKTAAFLFPIIMRCCMIRIWGLSEQQRPLAMVLAPTRELSAQVKEQAKAIAKGLPFKTALVVGGDAMPRQFYRIKQGVELIIGTPGRLIDLLSKHNVILQDVCMLALDEVDCMLERGFRDQVIQLVQALSSPQILMFSATIPPAIEQFSATILKNPLRISIGKASQPNGAVKQIVMWVQSKNKKQKLFDILQSKSHFQPPVVVFVNSRIGADLLAEAIHTITGLEATSLHGKKTMQERRDTMKAFLAGKLPLIVATGIMGRGLDLVHVTQVIVFDMPSSIPEYIHEIGRASRLGNPGSAMVFINDDDKAIFKEFVALLQSTSTVIPRELSNSPFLHSSYAVAYSKHKRKLRKHEVDLSD</sequence>
<dbReference type="SUPFAM" id="SSF52540">
    <property type="entry name" value="P-loop containing nucleoside triphosphate hydrolases"/>
    <property type="match status" value="2"/>
</dbReference>
<feature type="domain" description="Helicase C-terminal" evidence="9">
    <location>
        <begin position="376"/>
        <end position="539"/>
    </location>
</feature>
<dbReference type="Pfam" id="PF04438">
    <property type="entry name" value="zf-HIT"/>
    <property type="match status" value="1"/>
</dbReference>